<proteinExistence type="predicted"/>
<organism evidence="1 2">
    <name type="scientific">Hibiscus sabdariffa</name>
    <name type="common">roselle</name>
    <dbReference type="NCBI Taxonomy" id="183260"/>
    <lineage>
        <taxon>Eukaryota</taxon>
        <taxon>Viridiplantae</taxon>
        <taxon>Streptophyta</taxon>
        <taxon>Embryophyta</taxon>
        <taxon>Tracheophyta</taxon>
        <taxon>Spermatophyta</taxon>
        <taxon>Magnoliopsida</taxon>
        <taxon>eudicotyledons</taxon>
        <taxon>Gunneridae</taxon>
        <taxon>Pentapetalae</taxon>
        <taxon>rosids</taxon>
        <taxon>malvids</taxon>
        <taxon>Malvales</taxon>
        <taxon>Malvaceae</taxon>
        <taxon>Malvoideae</taxon>
        <taxon>Hibiscus</taxon>
    </lineage>
</organism>
<dbReference type="Proteomes" id="UP001396334">
    <property type="component" value="Unassembled WGS sequence"/>
</dbReference>
<dbReference type="EMBL" id="JBBPBN010000069">
    <property type="protein sequence ID" value="KAK8985607.1"/>
    <property type="molecule type" value="Genomic_DNA"/>
</dbReference>
<reference evidence="1 2" key="1">
    <citation type="journal article" date="2024" name="G3 (Bethesda)">
        <title>Genome assembly of Hibiscus sabdariffa L. provides insights into metabolisms of medicinal natural products.</title>
        <authorList>
            <person name="Kim T."/>
        </authorList>
    </citation>
    <scope>NUCLEOTIDE SEQUENCE [LARGE SCALE GENOMIC DNA]</scope>
    <source>
        <strain evidence="1">TK-2024</strain>
        <tissue evidence="1">Old leaves</tissue>
    </source>
</reference>
<protein>
    <submittedName>
        <fullName evidence="1">Uncharacterized protein</fullName>
    </submittedName>
</protein>
<evidence type="ECO:0000313" key="1">
    <source>
        <dbReference type="EMBL" id="KAK8985607.1"/>
    </source>
</evidence>
<keyword evidence="2" id="KW-1185">Reference proteome</keyword>
<name>A0ABR2PBB9_9ROSI</name>
<comment type="caution">
    <text evidence="1">The sequence shown here is derived from an EMBL/GenBank/DDBJ whole genome shotgun (WGS) entry which is preliminary data.</text>
</comment>
<gene>
    <name evidence="1" type="ORF">V6N11_068855</name>
</gene>
<accession>A0ABR2PBB9</accession>
<sequence length="87" mass="9581">MSCSPESLESLDGAIKQLNIIISIRLQHHSASRTSLEDFVQLHATEGTYRLLDSTLGKMNTMLGSFPVLTAARSNNLKDETAHRLVV</sequence>
<evidence type="ECO:0000313" key="2">
    <source>
        <dbReference type="Proteomes" id="UP001396334"/>
    </source>
</evidence>